<name>A0A158KMK4_9BURK</name>
<evidence type="ECO:0000313" key="3">
    <source>
        <dbReference type="EMBL" id="SAL82367.1"/>
    </source>
</evidence>
<feature type="domain" description="Glycosyltransferase subfamily 4-like N-terminal" evidence="2">
    <location>
        <begin position="4"/>
        <end position="162"/>
    </location>
</feature>
<comment type="caution">
    <text evidence="3">The sequence shown here is derived from an EMBL/GenBank/DDBJ whole genome shotgun (WGS) entry which is preliminary data.</text>
</comment>
<keyword evidence="4" id="KW-1185">Reference proteome</keyword>
<protein>
    <submittedName>
        <fullName evidence="3">Group 1 family glycosyl transferase</fullName>
    </submittedName>
</protein>
<dbReference type="Proteomes" id="UP000054925">
    <property type="component" value="Unassembled WGS sequence"/>
</dbReference>
<dbReference type="OrthoDB" id="570545at2"/>
<dbReference type="CDD" id="cd03820">
    <property type="entry name" value="GT4_AmsD-like"/>
    <property type="match status" value="1"/>
</dbReference>
<dbReference type="InterPro" id="IPR001296">
    <property type="entry name" value="Glyco_trans_1"/>
</dbReference>
<evidence type="ECO:0000259" key="2">
    <source>
        <dbReference type="Pfam" id="PF13439"/>
    </source>
</evidence>
<dbReference type="InterPro" id="IPR028098">
    <property type="entry name" value="Glyco_trans_4-like_N"/>
</dbReference>
<organism evidence="3 4">
    <name type="scientific">Caballeronia terrestris</name>
    <dbReference type="NCBI Taxonomy" id="1226301"/>
    <lineage>
        <taxon>Bacteria</taxon>
        <taxon>Pseudomonadati</taxon>
        <taxon>Pseudomonadota</taxon>
        <taxon>Betaproteobacteria</taxon>
        <taxon>Burkholderiales</taxon>
        <taxon>Burkholderiaceae</taxon>
        <taxon>Caballeronia</taxon>
    </lineage>
</organism>
<dbReference type="Pfam" id="PF13439">
    <property type="entry name" value="Glyco_transf_4"/>
    <property type="match status" value="1"/>
</dbReference>
<dbReference type="SUPFAM" id="SSF53756">
    <property type="entry name" value="UDP-Glycosyltransferase/glycogen phosphorylase"/>
    <property type="match status" value="1"/>
</dbReference>
<accession>A0A158KMK4</accession>
<evidence type="ECO:0000313" key="4">
    <source>
        <dbReference type="Proteomes" id="UP000054925"/>
    </source>
</evidence>
<dbReference type="PANTHER" id="PTHR12526">
    <property type="entry name" value="GLYCOSYLTRANSFERASE"/>
    <property type="match status" value="1"/>
</dbReference>
<gene>
    <name evidence="3" type="ORF">AWB67_06103</name>
</gene>
<proteinExistence type="predicted"/>
<sequence>MGTGGAERVAATLVNAWAERGDEVTLVPTYSEYCPVFYTLCERVRLVYLARLVGRSGRGPLQYISRVIALRRLISNTAPDVLISFMPNVSIMTIVASRGLGIPVIACEHNNPSVDGRSWLWAFLCRIFYREARLVTVLTESVVAPFRKMVPGVKCIEVMPNPLPNELFEGEFIRQETGGRKKVLAVGRLTAQKQFDVLIDAFASVAKERDDVDLWIWGEGSDRASLQAQIAQLRMGNRIFLPGTTEALWSELARARAFALSSRFEGLPMALMESLALGVPCVAFDCPSGPRELVRDGRDGLLVPAGDRAALTDALRRLVSDDVLCQEMGRRAANSMRERYGLEAILPRWDRLFDHVGVGTVSRS</sequence>
<dbReference type="AlphaFoldDB" id="A0A158KMK4"/>
<dbReference type="EMBL" id="FCOL02000075">
    <property type="protein sequence ID" value="SAL82367.1"/>
    <property type="molecule type" value="Genomic_DNA"/>
</dbReference>
<dbReference type="Gene3D" id="3.40.50.2000">
    <property type="entry name" value="Glycogen Phosphorylase B"/>
    <property type="match status" value="2"/>
</dbReference>
<feature type="domain" description="Glycosyl transferase family 1" evidence="1">
    <location>
        <begin position="176"/>
        <end position="333"/>
    </location>
</feature>
<evidence type="ECO:0000259" key="1">
    <source>
        <dbReference type="Pfam" id="PF00534"/>
    </source>
</evidence>
<dbReference type="Pfam" id="PF00534">
    <property type="entry name" value="Glycos_transf_1"/>
    <property type="match status" value="1"/>
</dbReference>
<dbReference type="GO" id="GO:0016757">
    <property type="term" value="F:glycosyltransferase activity"/>
    <property type="evidence" value="ECO:0007669"/>
    <property type="project" value="InterPro"/>
</dbReference>
<keyword evidence="3" id="KW-0808">Transferase</keyword>
<reference evidence="3" key="1">
    <citation type="submission" date="2016-01" db="EMBL/GenBank/DDBJ databases">
        <authorList>
            <person name="Peeters C."/>
        </authorList>
    </citation>
    <scope>NUCLEOTIDE SEQUENCE [LARGE SCALE GENOMIC DNA]</scope>
    <source>
        <strain evidence="3">LMG 22937</strain>
    </source>
</reference>